<dbReference type="InterPro" id="IPR008979">
    <property type="entry name" value="Galactose-bd-like_sf"/>
</dbReference>
<dbReference type="GO" id="GO:0009341">
    <property type="term" value="C:beta-galactosidase complex"/>
    <property type="evidence" value="ECO:0007669"/>
    <property type="project" value="TreeGrafter"/>
</dbReference>
<reference evidence="9" key="1">
    <citation type="journal article" date="2020" name="Int. J. Syst. Evol. Microbiol.">
        <title>Aquipluma nitroreducens gen. nov. sp. nov., a novel facultatively anaerobic bacterium isolated from a freshwater lake.</title>
        <authorList>
            <person name="Watanabe M."/>
            <person name="Kojima H."/>
            <person name="Fukui M."/>
        </authorList>
    </citation>
    <scope>NUCLEOTIDE SEQUENCE</scope>
    <source>
        <strain evidence="9">MeG22</strain>
    </source>
</reference>
<keyword evidence="4" id="KW-0378">Hydrolase</keyword>
<name>A0A5K7SDF7_9BACT</name>
<dbReference type="InterPro" id="IPR017853">
    <property type="entry name" value="GH"/>
</dbReference>
<dbReference type="Pfam" id="PF02836">
    <property type="entry name" value="Glyco_hydro_2_C"/>
    <property type="match status" value="1"/>
</dbReference>
<dbReference type="GO" id="GO:0004565">
    <property type="term" value="F:beta-galactosidase activity"/>
    <property type="evidence" value="ECO:0007669"/>
    <property type="project" value="UniProtKB-EC"/>
</dbReference>
<evidence type="ECO:0000313" key="9">
    <source>
        <dbReference type="EMBL" id="BBE19496.1"/>
    </source>
</evidence>
<dbReference type="PANTHER" id="PTHR46323">
    <property type="entry name" value="BETA-GALACTOSIDASE"/>
    <property type="match status" value="1"/>
</dbReference>
<dbReference type="Proteomes" id="UP001193389">
    <property type="component" value="Chromosome"/>
</dbReference>
<dbReference type="PROSITE" id="PS51257">
    <property type="entry name" value="PROKAR_LIPOPROTEIN"/>
    <property type="match status" value="1"/>
</dbReference>
<dbReference type="InterPro" id="IPR050347">
    <property type="entry name" value="Bact_Beta-galactosidase"/>
</dbReference>
<dbReference type="EMBL" id="AP018694">
    <property type="protein sequence ID" value="BBE19496.1"/>
    <property type="molecule type" value="Genomic_DNA"/>
</dbReference>
<evidence type="ECO:0000256" key="2">
    <source>
        <dbReference type="ARBA" id="ARBA00007401"/>
    </source>
</evidence>
<dbReference type="SUPFAM" id="SSF51445">
    <property type="entry name" value="(Trans)glycosidases"/>
    <property type="match status" value="1"/>
</dbReference>
<dbReference type="InterPro" id="IPR036156">
    <property type="entry name" value="Beta-gal/glucu_dom_sf"/>
</dbReference>
<keyword evidence="10" id="KW-1185">Reference proteome</keyword>
<accession>A0A5K7SDF7</accession>
<dbReference type="KEGG" id="anf:AQPE_3681"/>
<evidence type="ECO:0000256" key="1">
    <source>
        <dbReference type="ARBA" id="ARBA00001412"/>
    </source>
</evidence>
<dbReference type="PANTHER" id="PTHR46323:SF2">
    <property type="entry name" value="BETA-GALACTOSIDASE"/>
    <property type="match status" value="1"/>
</dbReference>
<protein>
    <recommendedName>
        <fullName evidence="3">beta-galactosidase</fullName>
        <ecNumber evidence="3">3.2.1.23</ecNumber>
    </recommendedName>
</protein>
<feature type="domain" description="Glycosyl hydrolases family 2 sugar binding" evidence="8">
    <location>
        <begin position="29"/>
        <end position="212"/>
    </location>
</feature>
<dbReference type="Gene3D" id="2.60.40.10">
    <property type="entry name" value="Immunoglobulins"/>
    <property type="match status" value="1"/>
</dbReference>
<evidence type="ECO:0000256" key="3">
    <source>
        <dbReference type="ARBA" id="ARBA00012756"/>
    </source>
</evidence>
<evidence type="ECO:0000256" key="4">
    <source>
        <dbReference type="ARBA" id="ARBA00022801"/>
    </source>
</evidence>
<dbReference type="GO" id="GO:0005990">
    <property type="term" value="P:lactose catabolic process"/>
    <property type="evidence" value="ECO:0007669"/>
    <property type="project" value="TreeGrafter"/>
</dbReference>
<dbReference type="Gene3D" id="3.20.20.80">
    <property type="entry name" value="Glycosidases"/>
    <property type="match status" value="1"/>
</dbReference>
<dbReference type="RefSeq" id="WP_318347734.1">
    <property type="nucleotide sequence ID" value="NZ_AP018694.1"/>
</dbReference>
<sequence length="943" mass="105973">MKQILICAIFFATVIVACQKPAVQQKIDLKGEWAFAIDSLDKGISEKWFNQELADKVTLPGSMTTNGKGNDITLKTPWTGQIVDSSYFKKPEYAKFRQPGNIKIPFWLQPVKYYKGAAWYQKEVSIPEDWNRQSIGLFLERCHWESRLWVDDKEVGMQNSLGTPHKYDLTKFLTPGKHRLSLCVDNRVKDIDPGINSHSISDHTQSNWNGVVGQLFLEARPLIYIQNVQVYPEIQNKKIAVKVKVENPTGKVASVKLSLKIKETGTSIDEKFELKEGENMLAIDLEMGSDVKLWNEFHPNLYSLEVSLNDKTSGKTDVTTTTFGMREFKTSGKHILINGQPTFLRGTLECAIFPKTGYPATDLNEWLRIFTVAHAHGLNHFRFHSWCPPQAAFGAADQLGFYLHVECSSWANQSTTIGDGKPFDKYLYEESQRMIDEYGNHPSFCMMVYGNEPAGKNQGTFLTDFVNFWKSKDNRRIYTSGAGWPNLPANDYLSDSEPRIQHWGQGLGSIINAQAPNTEYDWSAYNNKFPQPMVSHEIGQWCVYPNFKEIAKYDGVLKAKNFELFQETLKDHGLAQLADSFLLASGKLQALCYKADIEAALRTKDFGGFQLLDLHDFPGQGSALVGVLDPFWGEKGYISPAEYNRFCNSTVALARMKKLVYTNDETFEAAIEVAHYGDHPISACVPEWKITDKTGKLIQSGKLPQTNIPVGNGFKLGDVSFPLAAISNPEKLILEVSVNGKSNSWDFWVYPAKKEIISGEEKIRVVQKLDAATQKYLQDGGIVLLNLKKGALSKELGGDIPIGFSSIFWNTAWTNGQAPHTLGILVNPNHPALAEFPTEYHSNYQWWDAMSHSGAINMTSFPTNLKPIVRVIDDWFTNRPLALIVEGKVGKGKILISGIDLTTDLDKRPEAQQMLFSLKKYMAGEKFQPKIELGTELLGSLTK</sequence>
<dbReference type="SUPFAM" id="SSF49303">
    <property type="entry name" value="beta-Galactosidase/glucuronidase domain"/>
    <property type="match status" value="1"/>
</dbReference>
<dbReference type="InterPro" id="IPR006103">
    <property type="entry name" value="Glyco_hydro_2_cat"/>
</dbReference>
<dbReference type="InterPro" id="IPR006102">
    <property type="entry name" value="Ig-like_GH2"/>
</dbReference>
<organism evidence="9 10">
    <name type="scientific">Aquipluma nitroreducens</name>
    <dbReference type="NCBI Taxonomy" id="2010828"/>
    <lineage>
        <taxon>Bacteria</taxon>
        <taxon>Pseudomonadati</taxon>
        <taxon>Bacteroidota</taxon>
        <taxon>Bacteroidia</taxon>
        <taxon>Marinilabiliales</taxon>
        <taxon>Prolixibacteraceae</taxon>
        <taxon>Aquipluma</taxon>
    </lineage>
</organism>
<evidence type="ECO:0000259" key="8">
    <source>
        <dbReference type="Pfam" id="PF02837"/>
    </source>
</evidence>
<dbReference type="Gene3D" id="2.60.120.260">
    <property type="entry name" value="Galactose-binding domain-like"/>
    <property type="match status" value="1"/>
</dbReference>
<comment type="similarity">
    <text evidence="2">Belongs to the glycosyl hydrolase 2 family.</text>
</comment>
<evidence type="ECO:0000313" key="10">
    <source>
        <dbReference type="Proteomes" id="UP001193389"/>
    </source>
</evidence>
<keyword evidence="5" id="KW-0326">Glycosidase</keyword>
<dbReference type="EC" id="3.2.1.23" evidence="3"/>
<proteinExistence type="inferred from homology"/>
<gene>
    <name evidence="9" type="ORF">AQPE_3681</name>
</gene>
<dbReference type="InterPro" id="IPR013783">
    <property type="entry name" value="Ig-like_fold"/>
</dbReference>
<feature type="domain" description="Glycoside hydrolase family 2 catalytic" evidence="7">
    <location>
        <begin position="331"/>
        <end position="483"/>
    </location>
</feature>
<dbReference type="AlphaFoldDB" id="A0A5K7SDF7"/>
<feature type="domain" description="Glycoside hydrolase family 2 immunoglobulin-like beta-sandwich" evidence="6">
    <location>
        <begin position="223"/>
        <end position="326"/>
    </location>
</feature>
<dbReference type="InterPro" id="IPR006104">
    <property type="entry name" value="Glyco_hydro_2_N"/>
</dbReference>
<dbReference type="Pfam" id="PF00703">
    <property type="entry name" value="Glyco_hydro_2"/>
    <property type="match status" value="1"/>
</dbReference>
<evidence type="ECO:0000259" key="7">
    <source>
        <dbReference type="Pfam" id="PF02836"/>
    </source>
</evidence>
<dbReference type="Pfam" id="PF02837">
    <property type="entry name" value="Glyco_hydro_2_N"/>
    <property type="match status" value="1"/>
</dbReference>
<evidence type="ECO:0000256" key="5">
    <source>
        <dbReference type="ARBA" id="ARBA00023295"/>
    </source>
</evidence>
<evidence type="ECO:0000259" key="6">
    <source>
        <dbReference type="Pfam" id="PF00703"/>
    </source>
</evidence>
<dbReference type="SUPFAM" id="SSF49785">
    <property type="entry name" value="Galactose-binding domain-like"/>
    <property type="match status" value="1"/>
</dbReference>
<comment type="catalytic activity">
    <reaction evidence="1">
        <text>Hydrolysis of terminal non-reducing beta-D-galactose residues in beta-D-galactosides.</text>
        <dbReference type="EC" id="3.2.1.23"/>
    </reaction>
</comment>